<accession>A0A0F3GP85</accession>
<evidence type="ECO:0000313" key="2">
    <source>
        <dbReference type="Proteomes" id="UP000033423"/>
    </source>
</evidence>
<comment type="caution">
    <text evidence="1">The sequence shown here is derived from an EMBL/GenBank/DDBJ whole genome shotgun (WGS) entry which is preliminary data.</text>
</comment>
<protein>
    <submittedName>
        <fullName evidence="1">Uncharacterized protein</fullName>
    </submittedName>
</protein>
<reference evidence="1 2" key="1">
    <citation type="submission" date="2015-02" db="EMBL/GenBank/DDBJ databases">
        <title>Single-cell genomics of uncultivated deep-branching MTB reveals a conserved set of magnetosome genes.</title>
        <authorList>
            <person name="Kolinko S."/>
            <person name="Richter M."/>
            <person name="Glockner F.O."/>
            <person name="Brachmann A."/>
            <person name="Schuler D."/>
        </authorList>
    </citation>
    <scope>NUCLEOTIDE SEQUENCE [LARGE SCALE GENOMIC DNA]</scope>
    <source>
        <strain evidence="1">TM-1</strain>
    </source>
</reference>
<dbReference type="AlphaFoldDB" id="A0A0F3GP85"/>
<keyword evidence="2" id="KW-1185">Reference proteome</keyword>
<proteinExistence type="predicted"/>
<dbReference type="EMBL" id="LACI01001771">
    <property type="protein sequence ID" value="KJU83696.1"/>
    <property type="molecule type" value="Genomic_DNA"/>
</dbReference>
<organism evidence="1 2">
    <name type="scientific">Candidatus Magnetobacterium bavaricum</name>
    <dbReference type="NCBI Taxonomy" id="29290"/>
    <lineage>
        <taxon>Bacteria</taxon>
        <taxon>Pseudomonadati</taxon>
        <taxon>Nitrospirota</taxon>
        <taxon>Thermodesulfovibrionia</taxon>
        <taxon>Thermodesulfovibrionales</taxon>
        <taxon>Candidatus Magnetobacteriaceae</taxon>
        <taxon>Candidatus Magnetobacterium</taxon>
    </lineage>
</organism>
<gene>
    <name evidence="1" type="ORF">MBAV_004109</name>
</gene>
<evidence type="ECO:0000313" key="1">
    <source>
        <dbReference type="EMBL" id="KJU83696.1"/>
    </source>
</evidence>
<dbReference type="Proteomes" id="UP000033423">
    <property type="component" value="Unassembled WGS sequence"/>
</dbReference>
<name>A0A0F3GP85_9BACT</name>
<sequence>MQDSTSTIIATDRHLTKIPAKSGNLAIVSSIIPAFIFNKYLNRYHKVIKYTIKLNEMSIVKYGFALSGFPSTRQ</sequence>